<feature type="compositionally biased region" description="Basic and acidic residues" evidence="1">
    <location>
        <begin position="94"/>
        <end position="109"/>
    </location>
</feature>
<dbReference type="Pfam" id="PF01522">
    <property type="entry name" value="Polysacc_deac_1"/>
    <property type="match status" value="1"/>
</dbReference>
<dbReference type="Proteomes" id="UP001597343">
    <property type="component" value="Unassembled WGS sequence"/>
</dbReference>
<protein>
    <submittedName>
        <fullName evidence="3">Polysaccharide deacetylase family protein</fullName>
    </submittedName>
</protein>
<evidence type="ECO:0000313" key="4">
    <source>
        <dbReference type="Proteomes" id="UP001597343"/>
    </source>
</evidence>
<reference evidence="4" key="1">
    <citation type="journal article" date="2019" name="Int. J. Syst. Evol. Microbiol.">
        <title>The Global Catalogue of Microorganisms (GCM) 10K type strain sequencing project: providing services to taxonomists for standard genome sequencing and annotation.</title>
        <authorList>
            <consortium name="The Broad Institute Genomics Platform"/>
            <consortium name="The Broad Institute Genome Sequencing Center for Infectious Disease"/>
            <person name="Wu L."/>
            <person name="Ma J."/>
        </authorList>
    </citation>
    <scope>NUCLEOTIDE SEQUENCE [LARGE SCALE GENOMIC DNA]</scope>
    <source>
        <strain evidence="4">CGMCC 1.13574</strain>
    </source>
</reference>
<evidence type="ECO:0000313" key="3">
    <source>
        <dbReference type="EMBL" id="MFD2170984.1"/>
    </source>
</evidence>
<feature type="compositionally biased region" description="Polar residues" evidence="1">
    <location>
        <begin position="82"/>
        <end position="93"/>
    </location>
</feature>
<evidence type="ECO:0000259" key="2">
    <source>
        <dbReference type="PROSITE" id="PS51677"/>
    </source>
</evidence>
<gene>
    <name evidence="3" type="ORF">ACFSOY_13410</name>
</gene>
<accession>A0ABW5A067</accession>
<dbReference type="InterPro" id="IPR002509">
    <property type="entry name" value="NODB_dom"/>
</dbReference>
<feature type="compositionally biased region" description="Acidic residues" evidence="1">
    <location>
        <begin position="56"/>
        <end position="65"/>
    </location>
</feature>
<dbReference type="PROSITE" id="PS51677">
    <property type="entry name" value="NODB"/>
    <property type="match status" value="1"/>
</dbReference>
<dbReference type="SUPFAM" id="SSF88713">
    <property type="entry name" value="Glycoside hydrolase/deacetylase"/>
    <property type="match status" value="1"/>
</dbReference>
<evidence type="ECO:0000256" key="1">
    <source>
        <dbReference type="SAM" id="MobiDB-lite"/>
    </source>
</evidence>
<feature type="region of interest" description="Disordered" evidence="1">
    <location>
        <begin position="40"/>
        <end position="141"/>
    </location>
</feature>
<dbReference type="CDD" id="cd10944">
    <property type="entry name" value="CE4_SmPgdA_like"/>
    <property type="match status" value="1"/>
</dbReference>
<proteinExistence type="predicted"/>
<dbReference type="Gene3D" id="3.20.20.370">
    <property type="entry name" value="Glycoside hydrolase/deacetylase"/>
    <property type="match status" value="1"/>
</dbReference>
<dbReference type="InterPro" id="IPR011330">
    <property type="entry name" value="Glyco_hydro/deAcase_b/a-brl"/>
</dbReference>
<dbReference type="RefSeq" id="WP_386047422.1">
    <property type="nucleotide sequence ID" value="NZ_JBHUIO010000008.1"/>
</dbReference>
<dbReference type="PANTHER" id="PTHR10587:SF125">
    <property type="entry name" value="POLYSACCHARIDE DEACETYLASE YHEN-RELATED"/>
    <property type="match status" value="1"/>
</dbReference>
<feature type="domain" description="NodB homology" evidence="2">
    <location>
        <begin position="143"/>
        <end position="327"/>
    </location>
</feature>
<dbReference type="EMBL" id="JBHUIO010000008">
    <property type="protein sequence ID" value="MFD2170984.1"/>
    <property type="molecule type" value="Genomic_DNA"/>
</dbReference>
<organism evidence="3 4">
    <name type="scientific">Tumebacillus lipolyticus</name>
    <dbReference type="NCBI Taxonomy" id="1280370"/>
    <lineage>
        <taxon>Bacteria</taxon>
        <taxon>Bacillati</taxon>
        <taxon>Bacillota</taxon>
        <taxon>Bacilli</taxon>
        <taxon>Bacillales</taxon>
        <taxon>Alicyclobacillaceae</taxon>
        <taxon>Tumebacillus</taxon>
    </lineage>
</organism>
<dbReference type="InterPro" id="IPR050248">
    <property type="entry name" value="Polysacc_deacetylase_ArnD"/>
</dbReference>
<comment type="caution">
    <text evidence="3">The sequence shown here is derived from an EMBL/GenBank/DDBJ whole genome shotgun (WGS) entry which is preliminary data.</text>
</comment>
<name>A0ABW5A067_9BACL</name>
<dbReference type="PANTHER" id="PTHR10587">
    <property type="entry name" value="GLYCOSYL TRANSFERASE-RELATED"/>
    <property type="match status" value="1"/>
</dbReference>
<keyword evidence="4" id="KW-1185">Reference proteome</keyword>
<sequence>MQQINKKPRKRKGIMMAVLSLFVLTGLYGALEYGKGNQVQHAKTTEKENRPLDLAATDDGEPEPIDVEREAGTEVEPVEQQGGKQPEQQVSTEQKPDKKPPAEPSKKPPEQPAGEKPQPSVPIKQPEVEKRPDPQGTKQTGQQVAYLTFDDGPTPFTPQILDLLKAADVKATFFLLSGQIERYPDVAKRIVAEGHAVGLHGVTHVASKIYRSPQTVLQEMDTCNDVLQKITGVRTDLIRVPFGSYPHLTLPYREAIAHSGYQLWDWNVDSTDSSALSVPSDQIYRQVIEQVTHLKHSPVILFHDKKTTSEALPGILQQLQAKGYGMHRLSSDLPPVTFWN</sequence>